<evidence type="ECO:0000256" key="1">
    <source>
        <dbReference type="ARBA" id="ARBA00023157"/>
    </source>
</evidence>
<dbReference type="Pfam" id="PF00024">
    <property type="entry name" value="PAN_1"/>
    <property type="match status" value="3"/>
</dbReference>
<dbReference type="InterPro" id="IPR000867">
    <property type="entry name" value="IGFBP-like"/>
</dbReference>
<dbReference type="Proteomes" id="UP001497623">
    <property type="component" value="Unassembled WGS sequence"/>
</dbReference>
<organism evidence="4 5">
    <name type="scientific">Meganyctiphanes norvegica</name>
    <name type="common">Northern krill</name>
    <name type="synonym">Thysanopoda norvegica</name>
    <dbReference type="NCBI Taxonomy" id="48144"/>
    <lineage>
        <taxon>Eukaryota</taxon>
        <taxon>Metazoa</taxon>
        <taxon>Ecdysozoa</taxon>
        <taxon>Arthropoda</taxon>
        <taxon>Crustacea</taxon>
        <taxon>Multicrustacea</taxon>
        <taxon>Malacostraca</taxon>
        <taxon>Eumalacostraca</taxon>
        <taxon>Eucarida</taxon>
        <taxon>Euphausiacea</taxon>
        <taxon>Euphausiidae</taxon>
        <taxon>Meganyctiphanes</taxon>
    </lineage>
</organism>
<feature type="chain" id="PRO_5043774594" description="Apple domain-containing protein" evidence="2">
    <location>
        <begin position="22"/>
        <end position="419"/>
    </location>
</feature>
<accession>A0AAV2Q5F5</accession>
<dbReference type="InterPro" id="IPR003609">
    <property type="entry name" value="Pan_app"/>
</dbReference>
<dbReference type="AlphaFoldDB" id="A0AAV2Q5F5"/>
<dbReference type="PANTHER" id="PTHR47327:SF1">
    <property type="entry name" value="RE15579P"/>
    <property type="match status" value="1"/>
</dbReference>
<dbReference type="GO" id="GO:0009653">
    <property type="term" value="P:anatomical structure morphogenesis"/>
    <property type="evidence" value="ECO:0007669"/>
    <property type="project" value="TreeGrafter"/>
</dbReference>
<dbReference type="SUPFAM" id="SSF57414">
    <property type="entry name" value="Hairpin loop containing domain-like"/>
    <property type="match status" value="4"/>
</dbReference>
<feature type="domain" description="Apple" evidence="3">
    <location>
        <begin position="249"/>
        <end position="328"/>
    </location>
</feature>
<keyword evidence="5" id="KW-1185">Reference proteome</keyword>
<feature type="domain" description="Apple" evidence="3">
    <location>
        <begin position="96"/>
        <end position="170"/>
    </location>
</feature>
<evidence type="ECO:0000313" key="5">
    <source>
        <dbReference type="Proteomes" id="UP001497623"/>
    </source>
</evidence>
<dbReference type="PROSITE" id="PS50948">
    <property type="entry name" value="PAN"/>
    <property type="match status" value="2"/>
</dbReference>
<protein>
    <recommendedName>
        <fullName evidence="3">Apple domain-containing protein</fullName>
    </recommendedName>
</protein>
<sequence>MMARSVNVALSLLALANRSFALSCVGPSDEFDCGDPPTCSYGLTTDACGHCSACFKGPDEKCGGPWNIIGICAEGLKCELDQTFPDLNDFNKDGICEKNVQSEWTWAPETNACILDNNNLVLESISFEFCKFLCQVQIDFDCRSLEYHSNDRRCVLSEATSTSSNYSQPCYVMGWTFTEVIEWKWAPETNDCIVDNNNLVLESISLDDCKAHCQVQIDFDCRSLEYNTNDRRCVLSEATSTSINHRQPCHITGWTFTEVIVWTWSPETNACIVDNNNLVLESISLAECKTRCKVQNEFDCRSLEYRSNDSRCILSEATRTFNNYRQPCHIMGWIFTEVIEWTWAPKTNACIVGNNNLVVESISLGECKTRCQVQNDFDCQSIEYHTNDRRCVLSEATSNSIDYRQPCYITGWTFTEVIG</sequence>
<dbReference type="GO" id="GO:0005576">
    <property type="term" value="C:extracellular region"/>
    <property type="evidence" value="ECO:0007669"/>
    <property type="project" value="InterPro"/>
</dbReference>
<dbReference type="InterPro" id="IPR009030">
    <property type="entry name" value="Growth_fac_rcpt_cys_sf"/>
</dbReference>
<feature type="signal peptide" evidence="2">
    <location>
        <begin position="1"/>
        <end position="21"/>
    </location>
</feature>
<dbReference type="SMART" id="SM00121">
    <property type="entry name" value="IB"/>
    <property type="match status" value="1"/>
</dbReference>
<evidence type="ECO:0000313" key="4">
    <source>
        <dbReference type="EMBL" id="CAL4068456.1"/>
    </source>
</evidence>
<dbReference type="EMBL" id="CAXKWB010003152">
    <property type="protein sequence ID" value="CAL4068456.1"/>
    <property type="molecule type" value="Genomic_DNA"/>
</dbReference>
<dbReference type="PANTHER" id="PTHR47327">
    <property type="entry name" value="FI18240P1-RELATED"/>
    <property type="match status" value="1"/>
</dbReference>
<dbReference type="Gene3D" id="3.50.4.10">
    <property type="entry name" value="Hepatocyte Growth Factor"/>
    <property type="match status" value="4"/>
</dbReference>
<dbReference type="Gene3D" id="4.10.40.20">
    <property type="match status" value="1"/>
</dbReference>
<reference evidence="4 5" key="1">
    <citation type="submission" date="2024-05" db="EMBL/GenBank/DDBJ databases">
        <authorList>
            <person name="Wallberg A."/>
        </authorList>
    </citation>
    <scope>NUCLEOTIDE SEQUENCE [LARGE SCALE GENOMIC DNA]</scope>
</reference>
<dbReference type="SUPFAM" id="SSF57184">
    <property type="entry name" value="Growth factor receptor domain"/>
    <property type="match status" value="1"/>
</dbReference>
<proteinExistence type="predicted"/>
<name>A0AAV2Q5F5_MEGNR</name>
<comment type="caution">
    <text evidence="4">The sequence shown here is derived from an EMBL/GenBank/DDBJ whole genome shotgun (WGS) entry which is preliminary data.</text>
</comment>
<evidence type="ECO:0000256" key="2">
    <source>
        <dbReference type="SAM" id="SignalP"/>
    </source>
</evidence>
<keyword evidence="2" id="KW-0732">Signal</keyword>
<gene>
    <name evidence="4" type="ORF">MNOR_LOCUS7258</name>
</gene>
<evidence type="ECO:0000259" key="3">
    <source>
        <dbReference type="PROSITE" id="PS50948"/>
    </source>
</evidence>
<dbReference type="InterPro" id="IPR052774">
    <property type="entry name" value="Celegans_DevNeuronal_Protein"/>
</dbReference>
<keyword evidence="1" id="KW-1015">Disulfide bond</keyword>